<dbReference type="Gene3D" id="2.60.120.200">
    <property type="match status" value="1"/>
</dbReference>
<dbReference type="SUPFAM" id="SSF49785">
    <property type="entry name" value="Galactose-binding domain-like"/>
    <property type="match status" value="1"/>
</dbReference>
<keyword evidence="6" id="KW-1185">Reference proteome</keyword>
<reference evidence="5 6" key="1">
    <citation type="submission" date="2024-09" db="EMBL/GenBank/DDBJ databases">
        <authorList>
            <person name="Sun Q."/>
            <person name="Mori K."/>
        </authorList>
    </citation>
    <scope>NUCLEOTIDE SEQUENCE [LARGE SCALE GENOMIC DNA]</scope>
    <source>
        <strain evidence="5 6">CECT 7955</strain>
    </source>
</reference>
<dbReference type="NCBIfam" id="TIGR04183">
    <property type="entry name" value="Por_Secre_tail"/>
    <property type="match status" value="1"/>
</dbReference>
<dbReference type="EMBL" id="JBHMEY010000060">
    <property type="protein sequence ID" value="MFB9097637.1"/>
    <property type="molecule type" value="Genomic_DNA"/>
</dbReference>
<organism evidence="5 6">
    <name type="scientific">Flavobacterium jumunjinense</name>
    <dbReference type="NCBI Taxonomy" id="998845"/>
    <lineage>
        <taxon>Bacteria</taxon>
        <taxon>Pseudomonadati</taxon>
        <taxon>Bacteroidota</taxon>
        <taxon>Flavobacteriia</taxon>
        <taxon>Flavobacteriales</taxon>
        <taxon>Flavobacteriaceae</taxon>
        <taxon>Flavobacterium</taxon>
    </lineage>
</organism>
<gene>
    <name evidence="5" type="ORF">ACFFVF_14035</name>
</gene>
<dbReference type="Proteomes" id="UP001589607">
    <property type="component" value="Unassembled WGS sequence"/>
</dbReference>
<dbReference type="InterPro" id="IPR008979">
    <property type="entry name" value="Galactose-bd-like_sf"/>
</dbReference>
<dbReference type="RefSeq" id="WP_236455296.1">
    <property type="nucleotide sequence ID" value="NZ_CBCSGE010000004.1"/>
</dbReference>
<dbReference type="Gene3D" id="2.60.120.260">
    <property type="entry name" value="Galactose-binding domain-like"/>
    <property type="match status" value="1"/>
</dbReference>
<dbReference type="InterPro" id="IPR050546">
    <property type="entry name" value="Glycosyl_Hydrlase_16"/>
</dbReference>
<dbReference type="InterPro" id="IPR006584">
    <property type="entry name" value="Cellulose-bd_IV"/>
</dbReference>
<comment type="caution">
    <text evidence="5">The sequence shown here is derived from an EMBL/GenBank/DDBJ whole genome shotgun (WGS) entry which is preliminary data.</text>
</comment>
<feature type="domain" description="GH16" evidence="4">
    <location>
        <begin position="32"/>
        <end position="256"/>
    </location>
</feature>
<evidence type="ECO:0000259" key="3">
    <source>
        <dbReference type="PROSITE" id="PS51175"/>
    </source>
</evidence>
<dbReference type="InterPro" id="IPR005084">
    <property type="entry name" value="CBM6"/>
</dbReference>
<dbReference type="CDD" id="cd08023">
    <property type="entry name" value="GH16_laminarinase_like"/>
    <property type="match status" value="1"/>
</dbReference>
<dbReference type="SMART" id="SM00606">
    <property type="entry name" value="CBD_IV"/>
    <property type="match status" value="1"/>
</dbReference>
<accession>A0ABV5GQK4</accession>
<dbReference type="PANTHER" id="PTHR10963">
    <property type="entry name" value="GLYCOSYL HYDROLASE-RELATED"/>
    <property type="match status" value="1"/>
</dbReference>
<dbReference type="PANTHER" id="PTHR10963:SF55">
    <property type="entry name" value="GLYCOSIDE HYDROLASE FAMILY 16 PROTEIN"/>
    <property type="match status" value="1"/>
</dbReference>
<dbReference type="Pfam" id="PF03422">
    <property type="entry name" value="CBM_6"/>
    <property type="match status" value="1"/>
</dbReference>
<dbReference type="SUPFAM" id="SSF49899">
    <property type="entry name" value="Concanavalin A-like lectins/glucanases"/>
    <property type="match status" value="1"/>
</dbReference>
<dbReference type="InterPro" id="IPR026444">
    <property type="entry name" value="Secre_tail"/>
</dbReference>
<evidence type="ECO:0000256" key="1">
    <source>
        <dbReference type="ARBA" id="ARBA00006865"/>
    </source>
</evidence>
<name>A0ABV5GQK4_9FLAO</name>
<keyword evidence="2" id="KW-0732">Signal</keyword>
<comment type="similarity">
    <text evidence="1">Belongs to the glycosyl hydrolase 16 family.</text>
</comment>
<protein>
    <submittedName>
        <fullName evidence="5">Carbohydrate-binding protein</fullName>
    </submittedName>
</protein>
<evidence type="ECO:0000313" key="6">
    <source>
        <dbReference type="Proteomes" id="UP001589607"/>
    </source>
</evidence>
<feature type="domain" description="CBM6" evidence="3">
    <location>
        <begin position="260"/>
        <end position="382"/>
    </location>
</feature>
<dbReference type="CDD" id="cd04080">
    <property type="entry name" value="CBM6_cellulase-like"/>
    <property type="match status" value="1"/>
</dbReference>
<dbReference type="Pfam" id="PF00722">
    <property type="entry name" value="Glyco_hydro_16"/>
    <property type="match status" value="1"/>
</dbReference>
<dbReference type="PROSITE" id="PS51762">
    <property type="entry name" value="GH16_2"/>
    <property type="match status" value="1"/>
</dbReference>
<dbReference type="InterPro" id="IPR013320">
    <property type="entry name" value="ConA-like_dom_sf"/>
</dbReference>
<evidence type="ECO:0000256" key="2">
    <source>
        <dbReference type="ARBA" id="ARBA00022729"/>
    </source>
</evidence>
<evidence type="ECO:0000313" key="5">
    <source>
        <dbReference type="EMBL" id="MFB9097637.1"/>
    </source>
</evidence>
<dbReference type="Pfam" id="PF18962">
    <property type="entry name" value="Por_Secre_tail"/>
    <property type="match status" value="1"/>
</dbReference>
<proteinExistence type="inferred from homology"/>
<dbReference type="InterPro" id="IPR000757">
    <property type="entry name" value="Beta-glucanase-like"/>
</dbReference>
<sequence>MKTKNQYIIYTLFLLLLMNTVFCQNWQLVWQDEFTNTISSDWVFETGNDGWGNNELQNYRRENATVENGNLVITAKKEAIGGSNYTSARMKTYGKKSWKYGKMEARIAMPSFQGIWPAFWMLGDNIYDPNVGWPKCGEIDIMEHVNAGNQIFGTIHWDHNGYVSYGGNTSINDITAFHTYTVEWDENSIKWFIDGAKFHEVNIANGVNSTNEFHQNYFILLNLAVGGNWPGFTIDNNRFPAKMLVDYVRVYQKTTSQPSVLIQAENYSAMNGIQTEPTTDINGGLNVGYADRGDWMAYNAINFPSSGNYLVEYRVASAVNGAKISSDLNAGTIPLGTVNIPNTGGWQNWQTVSQSVNVNSGTYNFGIFIQNSGVNINWIKITKMNSKTDSTVVNDKIEAPLSVYPNPTDSILFFTKEMSQSKVNVVDMKGQIKEYKVEDNSIDVTDLEKGIYQIAIEENQVKTNIRFIKK</sequence>
<dbReference type="PROSITE" id="PS51175">
    <property type="entry name" value="CBM6"/>
    <property type="match status" value="1"/>
</dbReference>
<evidence type="ECO:0000259" key="4">
    <source>
        <dbReference type="PROSITE" id="PS51762"/>
    </source>
</evidence>